<accession>A0A928DPP2</accession>
<organism evidence="1 2">
    <name type="scientific">Candidatus Avelusimicrobium gallicola</name>
    <dbReference type="NCBI Taxonomy" id="2562704"/>
    <lineage>
        <taxon>Bacteria</taxon>
        <taxon>Pseudomonadati</taxon>
        <taxon>Elusimicrobiota</taxon>
        <taxon>Elusimicrobia</taxon>
        <taxon>Elusimicrobiales</taxon>
        <taxon>Elusimicrobiaceae</taxon>
        <taxon>Candidatus Avelusimicrobium</taxon>
    </lineage>
</organism>
<reference evidence="1" key="1">
    <citation type="submission" date="2019-04" db="EMBL/GenBank/DDBJ databases">
        <title>Evolution of Biomass-Degrading Anaerobic Consortia Revealed by Metagenomics.</title>
        <authorList>
            <person name="Peng X."/>
        </authorList>
    </citation>
    <scope>NUCLEOTIDE SEQUENCE</scope>
    <source>
        <strain evidence="1">SIG66</strain>
    </source>
</reference>
<dbReference type="EMBL" id="SUVG01000001">
    <property type="protein sequence ID" value="MBE6420710.1"/>
    <property type="molecule type" value="Genomic_DNA"/>
</dbReference>
<evidence type="ECO:0000313" key="2">
    <source>
        <dbReference type="Proteomes" id="UP000725649"/>
    </source>
</evidence>
<sequence>MNTETLLDTINTQCDALRARLHAAALSVSDFNKRLEAILQQLHKNIEVRDTTFAADFNLFCADLRTQVNDTEAFWLQARADVRACKAADWTEDLALPAKGLNSRARSLSRAADEFTTAYDRFCRNYKSFTAAKLNVWLLTSCQSDLDNLTGKILFLAREIAKQTERNRGSHANG</sequence>
<dbReference type="Proteomes" id="UP000725649">
    <property type="component" value="Unassembled WGS sequence"/>
</dbReference>
<evidence type="ECO:0000313" key="1">
    <source>
        <dbReference type="EMBL" id="MBE6420710.1"/>
    </source>
</evidence>
<name>A0A928DPP2_9BACT</name>
<proteinExistence type="predicted"/>
<gene>
    <name evidence="1" type="ORF">E7027_00970</name>
</gene>
<protein>
    <submittedName>
        <fullName evidence="1">Uncharacterized protein</fullName>
    </submittedName>
</protein>
<comment type="caution">
    <text evidence="1">The sequence shown here is derived from an EMBL/GenBank/DDBJ whole genome shotgun (WGS) entry which is preliminary data.</text>
</comment>
<dbReference type="AlphaFoldDB" id="A0A928DPP2"/>